<dbReference type="AlphaFoldDB" id="A0A1C7M4L3"/>
<dbReference type="Proteomes" id="UP000092993">
    <property type="component" value="Unassembled WGS sequence"/>
</dbReference>
<dbReference type="InterPro" id="IPR040976">
    <property type="entry name" value="Pkinase_fungal"/>
</dbReference>
<accession>A0A1C7M4L3</accession>
<dbReference type="InterPro" id="IPR011009">
    <property type="entry name" value="Kinase-like_dom_sf"/>
</dbReference>
<evidence type="ECO:0000313" key="4">
    <source>
        <dbReference type="Proteomes" id="UP000092993"/>
    </source>
</evidence>
<feature type="compositionally biased region" description="Polar residues" evidence="1">
    <location>
        <begin position="732"/>
        <end position="741"/>
    </location>
</feature>
<comment type="caution">
    <text evidence="3">The sequence shown here is derived from an EMBL/GenBank/DDBJ whole genome shotgun (WGS) entry which is preliminary data.</text>
</comment>
<dbReference type="OMA" id="VAYVIDW"/>
<dbReference type="SUPFAM" id="SSF56112">
    <property type="entry name" value="Protein kinase-like (PK-like)"/>
    <property type="match status" value="1"/>
</dbReference>
<feature type="region of interest" description="Disordered" evidence="1">
    <location>
        <begin position="1"/>
        <end position="27"/>
    </location>
</feature>
<dbReference type="Gene3D" id="1.10.510.10">
    <property type="entry name" value="Transferase(Phosphotransferase) domain 1"/>
    <property type="match status" value="1"/>
</dbReference>
<evidence type="ECO:0000256" key="1">
    <source>
        <dbReference type="SAM" id="MobiDB-lite"/>
    </source>
</evidence>
<dbReference type="PANTHER" id="PTHR38248:SF2">
    <property type="entry name" value="FUNK1 11"/>
    <property type="match status" value="1"/>
</dbReference>
<dbReference type="PANTHER" id="PTHR38248">
    <property type="entry name" value="FUNK1 6"/>
    <property type="match status" value="1"/>
</dbReference>
<feature type="domain" description="Fungal-type protein kinase" evidence="2">
    <location>
        <begin position="181"/>
        <end position="570"/>
    </location>
</feature>
<name>A0A1C7M4L3_GRIFR</name>
<organism evidence="3 4">
    <name type="scientific">Grifola frondosa</name>
    <name type="common">Maitake</name>
    <name type="synonym">Polyporus frondosus</name>
    <dbReference type="NCBI Taxonomy" id="5627"/>
    <lineage>
        <taxon>Eukaryota</taxon>
        <taxon>Fungi</taxon>
        <taxon>Dikarya</taxon>
        <taxon>Basidiomycota</taxon>
        <taxon>Agaricomycotina</taxon>
        <taxon>Agaricomycetes</taxon>
        <taxon>Polyporales</taxon>
        <taxon>Grifolaceae</taxon>
        <taxon>Grifola</taxon>
    </lineage>
</organism>
<dbReference type="OrthoDB" id="3265188at2759"/>
<reference evidence="3 4" key="1">
    <citation type="submission" date="2016-03" db="EMBL/GenBank/DDBJ databases">
        <title>Whole genome sequencing of Grifola frondosa 9006-11.</title>
        <authorList>
            <person name="Min B."/>
            <person name="Park H."/>
            <person name="Kim J.-G."/>
            <person name="Cho H."/>
            <person name="Oh Y.-L."/>
            <person name="Kong W.-S."/>
            <person name="Choi I.-G."/>
        </authorList>
    </citation>
    <scope>NUCLEOTIDE SEQUENCE [LARGE SCALE GENOMIC DNA]</scope>
    <source>
        <strain evidence="3 4">9006-11</strain>
    </source>
</reference>
<keyword evidence="4" id="KW-1185">Reference proteome</keyword>
<gene>
    <name evidence="3" type="ORF">A0H81_08861</name>
</gene>
<protein>
    <recommendedName>
        <fullName evidence="2">Fungal-type protein kinase domain-containing protein</fullName>
    </recommendedName>
</protein>
<sequence>MALLKSSERTGGFDPKKAKSRNSRNIEDAKKVILGPMPVQSFMDAFMENSFPEQKKDYMRTPSKAFNRVPVCGEKASDITEPLLLALNSTTKYKSRCPGFLFENTSARIRHPGRLSSMKPDICCFSSQHHGAVRSSSTRSRIELGYAALFFEIKPDPKQDFFCDPPPDAGPDARDNHQFILNIDDDDTKENAERALGQHIAYVTEICARQHRTFCFSISMSGSCARLIRWDRAGAIVTESFDIRKHPGHLCEFLWRFSQASELQRGYDTTVYTASEAEEVIFREAITAHVKLQLEVDGDELEEAVREHYKPGVVSVIPIAVGHKDDHHVRRRFLASRPVVSPLWPFGRGTRGYWVVDPEDQQVGFLKDTWRYEGEEDDREGNVIERLNAQDVCFVPPLVCHGDVPNHFLGEDEESERDDNLQYSITHKYESSRWVCGSKQRKISVSKHDHYRLVEGVAGYSLKRFKGTEELLHATYDVFQAMIDTSTKDNRIHRDISLGNIILVKDPGSRVRRGYLVDWEASCKIDAEGKACESGRTGTWQFMSCKALLDENVVHSLSDDMESLLYVVLYCSLIWLPNQDTRQSLTQRIHNLFNRSMVLGGRTLGGAGKHAQLSTRTLTQRLTWTNPLIQQWLDTVMEYRSPLEKPAIIVYPEKWSDPKHLDTFWCDFLTSHTLEANDRIERDLLDVSLDSEPTDSNTVPSTVPSAKWEALEASIQDVAPERLMSRKGPATFSKSIATRQEANSKKRTSSGDRASAPLKKSRDEPGLADAPIQAKKKGSSRASRKRRH</sequence>
<dbReference type="Pfam" id="PF17667">
    <property type="entry name" value="Pkinase_fungal"/>
    <property type="match status" value="1"/>
</dbReference>
<evidence type="ECO:0000259" key="2">
    <source>
        <dbReference type="Pfam" id="PF17667"/>
    </source>
</evidence>
<feature type="region of interest" description="Disordered" evidence="1">
    <location>
        <begin position="719"/>
        <end position="788"/>
    </location>
</feature>
<feature type="compositionally biased region" description="Basic residues" evidence="1">
    <location>
        <begin position="774"/>
        <end position="788"/>
    </location>
</feature>
<dbReference type="EMBL" id="LUGG01000011">
    <property type="protein sequence ID" value="OBZ71336.1"/>
    <property type="molecule type" value="Genomic_DNA"/>
</dbReference>
<evidence type="ECO:0000313" key="3">
    <source>
        <dbReference type="EMBL" id="OBZ71336.1"/>
    </source>
</evidence>
<proteinExistence type="predicted"/>